<dbReference type="AlphaFoldDB" id="A0A655UHP0"/>
<reference evidence="1 2" key="1">
    <citation type="submission" date="2015-07" db="EMBL/GenBank/DDBJ databases">
        <authorList>
            <consortium name="Pathogen Informatics"/>
        </authorList>
    </citation>
    <scope>NUCLEOTIDE SEQUENCE [LARGE SCALE GENOMIC DNA]</scope>
    <source>
        <strain evidence="1 2">A325</strain>
    </source>
</reference>
<name>A0A655UHP0_VIBCL</name>
<accession>A0A655UHP0</accession>
<proteinExistence type="predicted"/>
<dbReference type="Proteomes" id="UP000046067">
    <property type="component" value="Unassembled WGS sequence"/>
</dbReference>
<sequence>MCGKIDGGRNIRHLTNPIGGASKQKLLINLAAESAHCGASIFIERAIEKHVFLTSFVNINGDVHRQNQADICRHLSLVV</sequence>
<protein>
    <submittedName>
        <fullName evidence="1">Uncharacterized protein</fullName>
    </submittedName>
</protein>
<dbReference type="EMBL" id="CWQJ01000001">
    <property type="protein sequence ID" value="CSB51266.1"/>
    <property type="molecule type" value="Genomic_DNA"/>
</dbReference>
<evidence type="ECO:0000313" key="1">
    <source>
        <dbReference type="EMBL" id="CSB51266.1"/>
    </source>
</evidence>
<evidence type="ECO:0000313" key="2">
    <source>
        <dbReference type="Proteomes" id="UP000046067"/>
    </source>
</evidence>
<organism evidence="1 2">
    <name type="scientific">Vibrio cholerae</name>
    <dbReference type="NCBI Taxonomy" id="666"/>
    <lineage>
        <taxon>Bacteria</taxon>
        <taxon>Pseudomonadati</taxon>
        <taxon>Pseudomonadota</taxon>
        <taxon>Gammaproteobacteria</taxon>
        <taxon>Vibrionales</taxon>
        <taxon>Vibrionaceae</taxon>
        <taxon>Vibrio</taxon>
    </lineage>
</organism>
<gene>
    <name evidence="1" type="ORF">ERS013201_00080</name>
</gene>